<evidence type="ECO:0000313" key="3">
    <source>
        <dbReference type="Proteomes" id="UP001430377"/>
    </source>
</evidence>
<dbReference type="RefSeq" id="WP_220617473.1">
    <property type="nucleotide sequence ID" value="NZ_RKLR01000002.1"/>
</dbReference>
<proteinExistence type="predicted"/>
<dbReference type="Proteomes" id="UP001430377">
    <property type="component" value="Unassembled WGS sequence"/>
</dbReference>
<sequence length="84" mass="8933">MNPDTDEVLQALGVGLLAAALIATVERRGRDRAQSETDERPDHAVLTEVDLTALADGEAQTVGTAQGETVRLEAVDVEEDDSDE</sequence>
<dbReference type="EMBL" id="RKLR01000002">
    <property type="protein sequence ID" value="MBX0322474.1"/>
    <property type="molecule type" value="Genomic_DNA"/>
</dbReference>
<protein>
    <submittedName>
        <fullName evidence="2">Uncharacterized protein</fullName>
    </submittedName>
</protein>
<gene>
    <name evidence="2" type="ORF">EGH21_05460</name>
</gene>
<evidence type="ECO:0000313" key="2">
    <source>
        <dbReference type="EMBL" id="MBX0322474.1"/>
    </source>
</evidence>
<comment type="caution">
    <text evidence="2">The sequence shown here is derived from an EMBL/GenBank/DDBJ whole genome shotgun (WGS) entry which is preliminary data.</text>
</comment>
<organism evidence="2 3">
    <name type="scientific">Haloarcula rubra</name>
    <dbReference type="NCBI Taxonomy" id="2487747"/>
    <lineage>
        <taxon>Archaea</taxon>
        <taxon>Methanobacteriati</taxon>
        <taxon>Methanobacteriota</taxon>
        <taxon>Stenosarchaea group</taxon>
        <taxon>Halobacteria</taxon>
        <taxon>Halobacteriales</taxon>
        <taxon>Haloarculaceae</taxon>
        <taxon>Haloarcula</taxon>
    </lineage>
</organism>
<keyword evidence="3" id="KW-1185">Reference proteome</keyword>
<feature type="region of interest" description="Disordered" evidence="1">
    <location>
        <begin position="58"/>
        <end position="84"/>
    </location>
</feature>
<dbReference type="AlphaFoldDB" id="A0AAW4PMZ2"/>
<accession>A0AAW4PMZ2</accession>
<evidence type="ECO:0000256" key="1">
    <source>
        <dbReference type="SAM" id="MobiDB-lite"/>
    </source>
</evidence>
<reference evidence="2 3" key="1">
    <citation type="submission" date="2021-06" db="EMBL/GenBank/DDBJ databases">
        <title>Halomicroarcula sp. a new haloarchaeum isolated from saline soil.</title>
        <authorList>
            <person name="Duran-Viseras A."/>
            <person name="Sanchez-Porro C."/>
            <person name="Ventosa A."/>
        </authorList>
    </citation>
    <scope>NUCLEOTIDE SEQUENCE [LARGE SCALE GENOMIC DNA]</scope>
    <source>
        <strain evidence="2 3">F13</strain>
    </source>
</reference>
<feature type="compositionally biased region" description="Acidic residues" evidence="1">
    <location>
        <begin position="75"/>
        <end position="84"/>
    </location>
</feature>
<name>A0AAW4PMZ2_9EURY</name>